<organism evidence="3 4">
    <name type="scientific">Planococcus lenghuensis</name>
    <dbReference type="NCBI Taxonomy" id="2213202"/>
    <lineage>
        <taxon>Bacteria</taxon>
        <taxon>Bacillati</taxon>
        <taxon>Bacillota</taxon>
        <taxon>Bacilli</taxon>
        <taxon>Bacillales</taxon>
        <taxon>Caryophanaceae</taxon>
        <taxon>Planococcus</taxon>
    </lineage>
</organism>
<proteinExistence type="predicted"/>
<feature type="compositionally biased region" description="Polar residues" evidence="1">
    <location>
        <begin position="406"/>
        <end position="417"/>
    </location>
</feature>
<name>A0A1Q2L100_9BACL</name>
<dbReference type="Gene3D" id="3.30.750.140">
    <property type="match status" value="1"/>
</dbReference>
<evidence type="ECO:0000313" key="4">
    <source>
        <dbReference type="Proteomes" id="UP000188184"/>
    </source>
</evidence>
<evidence type="ECO:0000256" key="1">
    <source>
        <dbReference type="SAM" id="MobiDB-lite"/>
    </source>
</evidence>
<feature type="region of interest" description="Disordered" evidence="1">
    <location>
        <begin position="406"/>
        <end position="456"/>
    </location>
</feature>
<dbReference type="CDD" id="cd17470">
    <property type="entry name" value="T3SS_Flik_C"/>
    <property type="match status" value="1"/>
</dbReference>
<feature type="compositionally biased region" description="Polar residues" evidence="1">
    <location>
        <begin position="265"/>
        <end position="286"/>
    </location>
</feature>
<dbReference type="OrthoDB" id="2380967at2"/>
<feature type="compositionally biased region" description="Basic and acidic residues" evidence="1">
    <location>
        <begin position="241"/>
        <end position="254"/>
    </location>
</feature>
<gene>
    <name evidence="3" type="ORF">B0X71_14125</name>
</gene>
<dbReference type="AlphaFoldDB" id="A0A1Q2L100"/>
<dbReference type="Proteomes" id="UP000188184">
    <property type="component" value="Chromosome"/>
</dbReference>
<dbReference type="KEGG" id="pmar:B0X71_14125"/>
<evidence type="ECO:0000259" key="2">
    <source>
        <dbReference type="Pfam" id="PF02120"/>
    </source>
</evidence>
<sequence>MKTVLAEVPKLLSDSVKTRSAADAKQKTGGHPVRTSDVFAQLFAAVTAEAPAAENSRQSADELQEALKILEELPADELTPQQREVVAGAVQALLQQLGQLEQQPPRGTVGVLPKEQNSQRLLALLETTVRQLQEASAKAIEGIKESNTPMVSETEENIGPVAAKGQSEAIFKQLTDLLQRLSAEQQLASAPRQFRQMQRVQEMVPLTLKAETPTQQSAITSIPVTDPAVPNLPEQQPEAIRTAENKQPEARQAIESKPSPVAGSSVETDQSLETVRSPEVNQSTAESRGETVKAEPNLQRPLPPATPQPVVRASQLTADLAPVLHESIRLTGNGESTQIKVSIFPEHLGHLDIRLNAADGKIIAQIFTSSFAAKEMLDFQLNQLRTSLTQQGITVDTLNVSYQQPQGFAGQHNSQPEQRPFRQQKPSAARGYEQVEEESGKRTGSSAGVMAVDYSV</sequence>
<feature type="compositionally biased region" description="Polar residues" evidence="1">
    <location>
        <begin position="212"/>
        <end position="223"/>
    </location>
</feature>
<protein>
    <recommendedName>
        <fullName evidence="2">Flagellar hook-length control protein-like C-terminal domain-containing protein</fullName>
    </recommendedName>
</protein>
<feature type="domain" description="Flagellar hook-length control protein-like C-terminal" evidence="2">
    <location>
        <begin position="332"/>
        <end position="407"/>
    </location>
</feature>
<reference evidence="3 4" key="1">
    <citation type="submission" date="2017-02" db="EMBL/GenBank/DDBJ databases">
        <title>The complete genomic sequence of a novel cold adapted crude oil-degrading bacterium Planococcus qaidamina Y42.</title>
        <authorList>
            <person name="Yang R."/>
        </authorList>
    </citation>
    <scope>NUCLEOTIDE SEQUENCE [LARGE SCALE GENOMIC DNA]</scope>
    <source>
        <strain evidence="3 4">Y42</strain>
    </source>
</reference>
<feature type="region of interest" description="Disordered" evidence="1">
    <location>
        <begin position="212"/>
        <end position="310"/>
    </location>
</feature>
<dbReference type="EMBL" id="CP019640">
    <property type="protein sequence ID" value="AQQ54128.1"/>
    <property type="molecule type" value="Genomic_DNA"/>
</dbReference>
<dbReference type="RefSeq" id="WP_077590021.1">
    <property type="nucleotide sequence ID" value="NZ_CP019640.1"/>
</dbReference>
<dbReference type="InterPro" id="IPR021136">
    <property type="entry name" value="Flagellar_hook_control-like_C"/>
</dbReference>
<dbReference type="InterPro" id="IPR038610">
    <property type="entry name" value="FliK-like_C_sf"/>
</dbReference>
<dbReference type="Pfam" id="PF02120">
    <property type="entry name" value="Flg_hook"/>
    <property type="match status" value="1"/>
</dbReference>
<evidence type="ECO:0000313" key="3">
    <source>
        <dbReference type="EMBL" id="AQQ54128.1"/>
    </source>
</evidence>
<accession>A0A1Q2L100</accession>
<keyword evidence="4" id="KW-1185">Reference proteome</keyword>